<organism evidence="1 2">
    <name type="scientific">Luteolibacter flavescens</name>
    <dbReference type="NCBI Taxonomy" id="1859460"/>
    <lineage>
        <taxon>Bacteria</taxon>
        <taxon>Pseudomonadati</taxon>
        <taxon>Verrucomicrobiota</taxon>
        <taxon>Verrucomicrobiia</taxon>
        <taxon>Verrucomicrobiales</taxon>
        <taxon>Verrucomicrobiaceae</taxon>
        <taxon>Luteolibacter</taxon>
    </lineage>
</organism>
<sequence length="75" mass="8830">MAEAIMRKRHDLTRQGRNSEGLRCVVGRFQRHEFERQFRRSTYLTVATGPTEGSLRFMGAEVVFDNSTSWRFDFV</sequence>
<keyword evidence="2" id="KW-1185">Reference proteome</keyword>
<comment type="caution">
    <text evidence="1">The sequence shown here is derived from an EMBL/GenBank/DDBJ whole genome shotgun (WGS) entry which is preliminary data.</text>
</comment>
<name>A0ABT3FQM1_9BACT</name>
<gene>
    <name evidence="1" type="ORF">OKA04_12395</name>
</gene>
<proteinExistence type="predicted"/>
<protein>
    <submittedName>
        <fullName evidence="1">Uncharacterized protein</fullName>
    </submittedName>
</protein>
<evidence type="ECO:0000313" key="1">
    <source>
        <dbReference type="EMBL" id="MCW1885531.1"/>
    </source>
</evidence>
<accession>A0ABT3FQM1</accession>
<dbReference type="EMBL" id="JAPDDS010000006">
    <property type="protein sequence ID" value="MCW1885531.1"/>
    <property type="molecule type" value="Genomic_DNA"/>
</dbReference>
<reference evidence="1 2" key="1">
    <citation type="submission" date="2022-10" db="EMBL/GenBank/DDBJ databases">
        <title>Luteolibacter flavescens strain MCCC 1K03193, whole genome shotgun sequencing project.</title>
        <authorList>
            <person name="Zhao G."/>
            <person name="Shen L."/>
        </authorList>
    </citation>
    <scope>NUCLEOTIDE SEQUENCE [LARGE SCALE GENOMIC DNA]</scope>
    <source>
        <strain evidence="1 2">MCCC 1K03193</strain>
    </source>
</reference>
<dbReference type="Proteomes" id="UP001207930">
    <property type="component" value="Unassembled WGS sequence"/>
</dbReference>
<evidence type="ECO:0000313" key="2">
    <source>
        <dbReference type="Proteomes" id="UP001207930"/>
    </source>
</evidence>